<evidence type="ECO:0000313" key="2">
    <source>
        <dbReference type="EMBL" id="SDZ77369.1"/>
    </source>
</evidence>
<keyword evidence="1" id="KW-1133">Transmembrane helix</keyword>
<protein>
    <submittedName>
        <fullName evidence="2">Uncharacterized protein</fullName>
    </submittedName>
</protein>
<feature type="transmembrane region" description="Helical" evidence="1">
    <location>
        <begin position="32"/>
        <end position="50"/>
    </location>
</feature>
<dbReference type="Proteomes" id="UP000199409">
    <property type="component" value="Unassembled WGS sequence"/>
</dbReference>
<dbReference type="OrthoDB" id="5405865at2"/>
<reference evidence="2 3" key="1">
    <citation type="submission" date="2016-10" db="EMBL/GenBank/DDBJ databases">
        <authorList>
            <person name="de Groot N.N."/>
        </authorList>
    </citation>
    <scope>NUCLEOTIDE SEQUENCE [LARGE SCALE GENOMIC DNA]</scope>
    <source>
        <strain evidence="2 3">DSM 7343</strain>
    </source>
</reference>
<keyword evidence="1" id="KW-0812">Transmembrane</keyword>
<feature type="transmembrane region" description="Helical" evidence="1">
    <location>
        <begin position="55"/>
        <end position="73"/>
    </location>
</feature>
<accession>A0A1H3VRH9</accession>
<gene>
    <name evidence="2" type="ORF">SAMN05660420_00239</name>
</gene>
<dbReference type="EMBL" id="FNQN01000001">
    <property type="protein sequence ID" value="SDZ77369.1"/>
    <property type="molecule type" value="Genomic_DNA"/>
</dbReference>
<evidence type="ECO:0000313" key="3">
    <source>
        <dbReference type="Proteomes" id="UP000199409"/>
    </source>
</evidence>
<keyword evidence="1" id="KW-0472">Membrane</keyword>
<feature type="transmembrane region" description="Helical" evidence="1">
    <location>
        <begin position="85"/>
        <end position="106"/>
    </location>
</feature>
<sequence length="110" mass="11923">MNWDNFMHYLDYFRTDQVMQRLQDWNVGELSTNPWFLGGFAAIILITYLIGWKAIAGFLVGIGGFALVLSLAVGKGTGVEGIAGGGLWILVGGGAAAMSLFIYLVFIKSE</sequence>
<dbReference type="AlphaFoldDB" id="A0A1H3VRH9"/>
<evidence type="ECO:0000256" key="1">
    <source>
        <dbReference type="SAM" id="Phobius"/>
    </source>
</evidence>
<keyword evidence="3" id="KW-1185">Reference proteome</keyword>
<dbReference type="RefSeq" id="WP_092344105.1">
    <property type="nucleotide sequence ID" value="NZ_FNQN01000001.1"/>
</dbReference>
<dbReference type="STRING" id="37625.SAMN05660420_00239"/>
<proteinExistence type="predicted"/>
<name>A0A1H3VRH9_9BACT</name>
<organism evidence="2 3">
    <name type="scientific">Desulfuromusa kysingii</name>
    <dbReference type="NCBI Taxonomy" id="37625"/>
    <lineage>
        <taxon>Bacteria</taxon>
        <taxon>Pseudomonadati</taxon>
        <taxon>Thermodesulfobacteriota</taxon>
        <taxon>Desulfuromonadia</taxon>
        <taxon>Desulfuromonadales</taxon>
        <taxon>Geopsychrobacteraceae</taxon>
        <taxon>Desulfuromusa</taxon>
    </lineage>
</organism>